<keyword evidence="4" id="KW-1185">Reference proteome</keyword>
<organism evidence="3 4">
    <name type="scientific">Metabacillus sediminis</name>
    <dbReference type="NCBI Taxonomy" id="3117746"/>
    <lineage>
        <taxon>Bacteria</taxon>
        <taxon>Bacillati</taxon>
        <taxon>Bacillota</taxon>
        <taxon>Bacilli</taxon>
        <taxon>Bacillales</taxon>
        <taxon>Bacillaceae</taxon>
        <taxon>Metabacillus</taxon>
    </lineage>
</organism>
<dbReference type="InterPro" id="IPR038144">
    <property type="entry name" value="IPI"/>
</dbReference>
<evidence type="ECO:0000259" key="2">
    <source>
        <dbReference type="Pfam" id="PF12690"/>
    </source>
</evidence>
<sequence length="153" mass="16998">MKKTLLFLCILLLSACTNKTDEGKEVTAPMEKTNQVLLKASAEGSADQAVLKLIIQNDTDIKKTFSFQTGQTYELTVLDSEGKEMYKYSKGKMFTQALREIALEPGEKKVYQEVWGYDKKVSPGEYKVIAVFLGKEKGGETLTAKGTLEIPES</sequence>
<gene>
    <name evidence="3" type="ORF">WCV65_06565</name>
</gene>
<evidence type="ECO:0000313" key="3">
    <source>
        <dbReference type="EMBL" id="WXB98136.1"/>
    </source>
</evidence>
<dbReference type="Proteomes" id="UP001377337">
    <property type="component" value="Chromosome"/>
</dbReference>
<name>A0ABZ2NKB6_9BACI</name>
<dbReference type="RefSeq" id="WP_338781031.1">
    <property type="nucleotide sequence ID" value="NZ_CP147407.1"/>
</dbReference>
<proteinExistence type="predicted"/>
<dbReference type="PROSITE" id="PS51257">
    <property type="entry name" value="PROKAR_LIPOPROTEIN"/>
    <property type="match status" value="1"/>
</dbReference>
<dbReference type="InterPro" id="IPR020481">
    <property type="entry name" value="Intracell_prot_inh_BsuPI"/>
</dbReference>
<evidence type="ECO:0000256" key="1">
    <source>
        <dbReference type="SAM" id="SignalP"/>
    </source>
</evidence>
<keyword evidence="1" id="KW-0732">Signal</keyword>
<dbReference type="Pfam" id="PF12690">
    <property type="entry name" value="BsuPI"/>
    <property type="match status" value="1"/>
</dbReference>
<dbReference type="Gene3D" id="2.60.40.2360">
    <property type="entry name" value="Intracellular proteinase inhibitor BsuPI"/>
    <property type="match status" value="1"/>
</dbReference>
<reference evidence="3 4" key="1">
    <citation type="submission" date="2024-02" db="EMBL/GenBank/DDBJ databases">
        <title>Seven novel Bacillus-like species.</title>
        <authorList>
            <person name="Liu G."/>
        </authorList>
    </citation>
    <scope>NUCLEOTIDE SEQUENCE [LARGE SCALE GENOMIC DNA]</scope>
    <source>
        <strain evidence="3 4">FJAT-52054</strain>
    </source>
</reference>
<feature type="signal peptide" evidence="1">
    <location>
        <begin position="1"/>
        <end position="19"/>
    </location>
</feature>
<accession>A0ABZ2NKB6</accession>
<feature type="chain" id="PRO_5047157202" description="Intracellular proteinase inhibitor BsuPI domain-containing protein" evidence="1">
    <location>
        <begin position="20"/>
        <end position="153"/>
    </location>
</feature>
<protein>
    <recommendedName>
        <fullName evidence="2">Intracellular proteinase inhibitor BsuPI domain-containing protein</fullName>
    </recommendedName>
</protein>
<dbReference type="EMBL" id="CP147407">
    <property type="protein sequence ID" value="WXB98136.1"/>
    <property type="molecule type" value="Genomic_DNA"/>
</dbReference>
<evidence type="ECO:0000313" key="4">
    <source>
        <dbReference type="Proteomes" id="UP001377337"/>
    </source>
</evidence>
<feature type="domain" description="Intracellular proteinase inhibitor BsuPI" evidence="2">
    <location>
        <begin position="38"/>
        <end position="136"/>
    </location>
</feature>